<comment type="caution">
    <text evidence="1">The sequence shown here is derived from an EMBL/GenBank/DDBJ whole genome shotgun (WGS) entry which is preliminary data.</text>
</comment>
<evidence type="ECO:0000313" key="2">
    <source>
        <dbReference type="Proteomes" id="UP000029046"/>
    </source>
</evidence>
<sequence length="238" mass="27301">MTRNNSNSGMPSLEKYPRKTLRELSKSDADNTYFVSDEEHEAIDFDAYSKAFVRTYRRQLREQSVAETSKDATPFSHVPSTLDGLVPPSDRTIKKRYVFLEFKNRAIFRRNGSERLQLKESIQSDITYKLYDTAILMHVIGRACLPTGYAQMDAYVVCSAAKNSEYASTAESSEQQKRFRAFQSLSGPNDELMDSLDETEISAFKPKATRHLTGYLYRSICFITELQLQSVMEMLEED</sequence>
<organism evidence="1 2">
    <name type="scientific">Bifidobacterium pullorum subsp. gallinarum</name>
    <dbReference type="NCBI Taxonomy" id="78344"/>
    <lineage>
        <taxon>Bacteria</taxon>
        <taxon>Bacillati</taxon>
        <taxon>Actinomycetota</taxon>
        <taxon>Actinomycetes</taxon>
        <taxon>Bifidobacteriales</taxon>
        <taxon>Bifidobacteriaceae</taxon>
        <taxon>Bifidobacterium</taxon>
    </lineage>
</organism>
<name>A0A087AT15_9BIFI</name>
<evidence type="ECO:0000313" key="1">
    <source>
        <dbReference type="EMBL" id="KFI61915.1"/>
    </source>
</evidence>
<dbReference type="RefSeq" id="WP_152596061.1">
    <property type="nucleotide sequence ID" value="NZ_JGYX01000001.1"/>
</dbReference>
<gene>
    <name evidence="1" type="ORF">BIGA_0448</name>
</gene>
<proteinExistence type="predicted"/>
<dbReference type="AlphaFoldDB" id="A0A087AT15"/>
<dbReference type="EMBL" id="JGYX01000001">
    <property type="protein sequence ID" value="KFI61915.1"/>
    <property type="molecule type" value="Genomic_DNA"/>
</dbReference>
<accession>A0A087AT15</accession>
<keyword evidence="2" id="KW-1185">Reference proteome</keyword>
<reference evidence="1 2" key="1">
    <citation type="submission" date="2014-03" db="EMBL/GenBank/DDBJ databases">
        <title>Genomics of Bifidobacteria.</title>
        <authorList>
            <person name="Ventura M."/>
            <person name="Milani C."/>
            <person name="Lugli G.A."/>
        </authorList>
    </citation>
    <scope>NUCLEOTIDE SEQUENCE [LARGE SCALE GENOMIC DNA]</scope>
    <source>
        <strain evidence="1 2">LMG 11586</strain>
    </source>
</reference>
<protein>
    <submittedName>
        <fullName evidence="1">Uncharacterized protein</fullName>
    </submittedName>
</protein>
<dbReference type="Proteomes" id="UP000029046">
    <property type="component" value="Unassembled WGS sequence"/>
</dbReference>